<comment type="similarity">
    <text evidence="2">Belongs to the peptidase C19 family.</text>
</comment>
<keyword evidence="11" id="KW-1185">Reference proteome</keyword>
<dbReference type="InterPro" id="IPR018200">
    <property type="entry name" value="USP_CS"/>
</dbReference>
<evidence type="ECO:0000256" key="6">
    <source>
        <dbReference type="ARBA" id="ARBA00022801"/>
    </source>
</evidence>
<dbReference type="InterPro" id="IPR050164">
    <property type="entry name" value="Peptidase_C19"/>
</dbReference>
<feature type="compositionally biased region" description="Low complexity" evidence="8">
    <location>
        <begin position="702"/>
        <end position="725"/>
    </location>
</feature>
<dbReference type="GO" id="GO:0006508">
    <property type="term" value="P:proteolysis"/>
    <property type="evidence" value="ECO:0007669"/>
    <property type="project" value="UniProtKB-KW"/>
</dbReference>
<reference evidence="10 11" key="1">
    <citation type="submission" date="2018-11" db="EMBL/GenBank/DDBJ databases">
        <title>Genome sequence of Apiotrichum porosum DSM 27194.</title>
        <authorList>
            <person name="Aliyu H."/>
            <person name="Gorte O."/>
            <person name="Ochsenreither K."/>
        </authorList>
    </citation>
    <scope>NUCLEOTIDE SEQUENCE [LARGE SCALE GENOMIC DNA]</scope>
    <source>
        <strain evidence="10 11">DSM 27194</strain>
    </source>
</reference>
<dbReference type="PROSITE" id="PS00973">
    <property type="entry name" value="USP_2"/>
    <property type="match status" value="1"/>
</dbReference>
<dbReference type="OrthoDB" id="420187at2759"/>
<dbReference type="GeneID" id="39593477"/>
<keyword evidence="7" id="KW-0788">Thiol protease</keyword>
<evidence type="ECO:0000256" key="7">
    <source>
        <dbReference type="ARBA" id="ARBA00022807"/>
    </source>
</evidence>
<evidence type="ECO:0000256" key="4">
    <source>
        <dbReference type="ARBA" id="ARBA00022670"/>
    </source>
</evidence>
<evidence type="ECO:0000259" key="9">
    <source>
        <dbReference type="PROSITE" id="PS50235"/>
    </source>
</evidence>
<organism evidence="10 11">
    <name type="scientific">Apiotrichum porosum</name>
    <dbReference type="NCBI Taxonomy" id="105984"/>
    <lineage>
        <taxon>Eukaryota</taxon>
        <taxon>Fungi</taxon>
        <taxon>Dikarya</taxon>
        <taxon>Basidiomycota</taxon>
        <taxon>Agaricomycotina</taxon>
        <taxon>Tremellomycetes</taxon>
        <taxon>Trichosporonales</taxon>
        <taxon>Trichosporonaceae</taxon>
        <taxon>Apiotrichum</taxon>
    </lineage>
</organism>
<protein>
    <recommendedName>
        <fullName evidence="3">ubiquitinyl hydrolase 1</fullName>
        <ecNumber evidence="3">3.4.19.12</ecNumber>
    </recommendedName>
</protein>
<dbReference type="GO" id="GO:0004843">
    <property type="term" value="F:cysteine-type deubiquitinase activity"/>
    <property type="evidence" value="ECO:0007669"/>
    <property type="project" value="UniProtKB-EC"/>
</dbReference>
<evidence type="ECO:0000313" key="11">
    <source>
        <dbReference type="Proteomes" id="UP000279236"/>
    </source>
</evidence>
<feature type="compositionally biased region" description="Low complexity" evidence="8">
    <location>
        <begin position="414"/>
        <end position="438"/>
    </location>
</feature>
<feature type="region of interest" description="Disordered" evidence="8">
    <location>
        <begin position="1"/>
        <end position="34"/>
    </location>
</feature>
<keyword evidence="6" id="KW-0378">Hydrolase</keyword>
<dbReference type="GO" id="GO:0005829">
    <property type="term" value="C:cytosol"/>
    <property type="evidence" value="ECO:0007669"/>
    <property type="project" value="TreeGrafter"/>
</dbReference>
<comment type="catalytic activity">
    <reaction evidence="1">
        <text>Thiol-dependent hydrolysis of ester, thioester, amide, peptide and isopeptide bonds formed by the C-terminal Gly of ubiquitin (a 76-residue protein attached to proteins as an intracellular targeting signal).</text>
        <dbReference type="EC" id="3.4.19.12"/>
    </reaction>
</comment>
<dbReference type="EC" id="3.4.19.12" evidence="3"/>
<accession>A0A427XNK2</accession>
<dbReference type="Gene3D" id="3.90.70.10">
    <property type="entry name" value="Cysteine proteinases"/>
    <property type="match status" value="2"/>
</dbReference>
<dbReference type="PROSITE" id="PS00972">
    <property type="entry name" value="USP_1"/>
    <property type="match status" value="1"/>
</dbReference>
<keyword evidence="5" id="KW-0833">Ubl conjugation pathway</keyword>
<dbReference type="InterPro" id="IPR028889">
    <property type="entry name" value="USP"/>
</dbReference>
<dbReference type="RefSeq" id="XP_028475305.1">
    <property type="nucleotide sequence ID" value="XM_028624233.1"/>
</dbReference>
<dbReference type="SUPFAM" id="SSF54001">
    <property type="entry name" value="Cysteine proteinases"/>
    <property type="match status" value="1"/>
</dbReference>
<evidence type="ECO:0000256" key="1">
    <source>
        <dbReference type="ARBA" id="ARBA00000707"/>
    </source>
</evidence>
<dbReference type="PANTHER" id="PTHR24006">
    <property type="entry name" value="UBIQUITIN CARBOXYL-TERMINAL HYDROLASE"/>
    <property type="match status" value="1"/>
</dbReference>
<comment type="caution">
    <text evidence="10">The sequence shown here is derived from an EMBL/GenBank/DDBJ whole genome shotgun (WGS) entry which is preliminary data.</text>
</comment>
<dbReference type="STRING" id="105984.A0A427XNK2"/>
<evidence type="ECO:0000313" key="10">
    <source>
        <dbReference type="EMBL" id="RSH80358.1"/>
    </source>
</evidence>
<evidence type="ECO:0000256" key="3">
    <source>
        <dbReference type="ARBA" id="ARBA00012759"/>
    </source>
</evidence>
<dbReference type="AlphaFoldDB" id="A0A427XNK2"/>
<dbReference type="InterPro" id="IPR038765">
    <property type="entry name" value="Papain-like_cys_pep_sf"/>
</dbReference>
<sequence>MSKSAPQSKMPSPARTPRVSVDERRPAHANQPPGIVNMGMTCFLNSTFQALAATPAMIALLANNPALPLIPSPNSMLPPPAQEPRLTPSLGADALEPPLYKLLPVNRAFSNCLHKAWTIKERGGGTSGPGEGSSLHTMTLAPLLRELARKYDQYDEFAQQDAHELLRHLLDSMEMEEKDVIKRKAADAKLLAENAELQQQQQQQQQQLADAPIRSGSTDQEPQEQPAASLSPANVPAALPTTVAPQSPVLSATPATPVVEDRLVPFVDVLFGGLLASVVVCETCKSVSHTYEGFLDVSLSMRGDDDQPRLRKRDRFRAMASRLKPGVKVGGQKFPELPATMSEPEGSDTERGGAAEPKADRRGRHAHYPKNLSRESDADSDGVRTPSTAPRGIKASFSFKRKGLRTPSASRARTPATTSPSQTPATLPSAPTTGASTPMGGSGASLSSFAPSVLTEQLHQHVHQAKPTPAQTAYIQRILYGPPAAPETADPLAKLRAAHVGGLTAANAAKPSDYGLVDSLKSFTAVEVLEGDNAFACHKCWKIKNGHYRNKRREPVSEVHHSLAESAPPSMVSVVHQDSTLLEPLMGAGVPLESTPLEPLLSPPMPILPAIAVESPGMTVREAEIFAPVPLSVGPTPGTGSDGSRLGRLVSRSRSMVRAASPLRTSKTAADEDNSSPDALANPHSNPMEILGSDRQLDRFDSVTSTGSTTSLSTMSNEYNTSSSVAATSTTMVSTIGTTSTYTAGQSPNASTSSLGRGQSKDDDDTDGLSDSTDDEEMPGPGTSAHIGGLFRGGLGGRPSVKRQQSKHFVLRRAFKRYLIAQAPEVLVFHIKRFKQTNAGLYSSFSNLKKMDDFVSFPEIMDVAPFLAPNRTDFKCVRTPEGVHAPYMDWPSPDHPPEAPPMLYKLYAVVVHMGTMVGGHYIAYVLVDPETVFLPPGEGGLGTGPAAVEHAISMLILEPEERKKKEKEKEKEKQRDRRVWCYCSDTEVRFATVEEVLSARAYMCFYEKERP</sequence>
<evidence type="ECO:0000256" key="8">
    <source>
        <dbReference type="SAM" id="MobiDB-lite"/>
    </source>
</evidence>
<feature type="compositionally biased region" description="Low complexity" evidence="8">
    <location>
        <begin position="643"/>
        <end position="661"/>
    </location>
</feature>
<feature type="region of interest" description="Disordered" evidence="8">
    <location>
        <begin position="328"/>
        <end position="447"/>
    </location>
</feature>
<dbReference type="Proteomes" id="UP000279236">
    <property type="component" value="Unassembled WGS sequence"/>
</dbReference>
<dbReference type="PROSITE" id="PS50235">
    <property type="entry name" value="USP_3"/>
    <property type="match status" value="1"/>
</dbReference>
<feature type="compositionally biased region" description="Low complexity" evidence="8">
    <location>
        <begin position="198"/>
        <end position="207"/>
    </location>
</feature>
<feature type="compositionally biased region" description="Polar residues" evidence="8">
    <location>
        <begin position="1"/>
        <end position="10"/>
    </location>
</feature>
<name>A0A427XNK2_9TREE</name>
<feature type="compositionally biased region" description="Acidic residues" evidence="8">
    <location>
        <begin position="762"/>
        <end position="778"/>
    </location>
</feature>
<dbReference type="Pfam" id="PF00443">
    <property type="entry name" value="UCH"/>
    <property type="match status" value="1"/>
</dbReference>
<dbReference type="PANTHER" id="PTHR24006:SF888">
    <property type="entry name" value="UBIQUITIN CARBOXYL-TERMINAL HYDROLASE 30"/>
    <property type="match status" value="1"/>
</dbReference>
<gene>
    <name evidence="10" type="ORF">EHS24_008934</name>
</gene>
<keyword evidence="4" id="KW-0645">Protease</keyword>
<feature type="region of interest" description="Disordered" evidence="8">
    <location>
        <begin position="196"/>
        <end position="233"/>
    </location>
</feature>
<dbReference type="EMBL" id="RSCE01000008">
    <property type="protein sequence ID" value="RSH80358.1"/>
    <property type="molecule type" value="Genomic_DNA"/>
</dbReference>
<feature type="domain" description="USP" evidence="9">
    <location>
        <begin position="33"/>
        <end position="1009"/>
    </location>
</feature>
<feature type="region of interest" description="Disordered" evidence="8">
    <location>
        <begin position="739"/>
        <end position="803"/>
    </location>
</feature>
<proteinExistence type="inferred from homology"/>
<evidence type="ECO:0000256" key="5">
    <source>
        <dbReference type="ARBA" id="ARBA00022786"/>
    </source>
</evidence>
<dbReference type="InterPro" id="IPR001394">
    <property type="entry name" value="Peptidase_C19_UCH"/>
</dbReference>
<evidence type="ECO:0000256" key="2">
    <source>
        <dbReference type="ARBA" id="ARBA00009085"/>
    </source>
</evidence>
<feature type="region of interest" description="Disordered" evidence="8">
    <location>
        <begin position="634"/>
        <end position="725"/>
    </location>
</feature>
<feature type="compositionally biased region" description="Basic and acidic residues" evidence="8">
    <location>
        <begin position="348"/>
        <end position="360"/>
    </location>
</feature>
<feature type="compositionally biased region" description="Polar residues" evidence="8">
    <location>
        <begin position="744"/>
        <end position="757"/>
    </location>
</feature>
<dbReference type="GO" id="GO:0016579">
    <property type="term" value="P:protein deubiquitination"/>
    <property type="evidence" value="ECO:0007669"/>
    <property type="project" value="InterPro"/>
</dbReference>
<dbReference type="GO" id="GO:0005634">
    <property type="term" value="C:nucleus"/>
    <property type="evidence" value="ECO:0007669"/>
    <property type="project" value="TreeGrafter"/>
</dbReference>